<dbReference type="Proteomes" id="UP000708208">
    <property type="component" value="Unassembled WGS sequence"/>
</dbReference>
<reference evidence="2" key="1">
    <citation type="submission" date="2021-06" db="EMBL/GenBank/DDBJ databases">
        <authorList>
            <person name="Hodson N. C."/>
            <person name="Mongue J. A."/>
            <person name="Jaron S. K."/>
        </authorList>
    </citation>
    <scope>NUCLEOTIDE SEQUENCE</scope>
</reference>
<dbReference type="PANTHER" id="PTHR11552">
    <property type="entry name" value="GLUCOSE-METHANOL-CHOLINE GMC OXIDOREDUCTASE"/>
    <property type="match status" value="1"/>
</dbReference>
<dbReference type="AlphaFoldDB" id="A0A8J2LAC7"/>
<dbReference type="Pfam" id="PF05199">
    <property type="entry name" value="GMC_oxred_C"/>
    <property type="match status" value="1"/>
</dbReference>
<dbReference type="InterPro" id="IPR012132">
    <property type="entry name" value="GMC_OxRdtase"/>
</dbReference>
<accession>A0A8J2LAC7</accession>
<dbReference type="InterPro" id="IPR007867">
    <property type="entry name" value="GMC_OxRtase_C"/>
</dbReference>
<sequence>MLSGIGPSEHLKTVGIKPKWNRLPIRSYSCCINRRHQSNMGRPDDPKTVVDSKLRVLHTRGLRVADASIMPVIVNGNTNAPAIMIGEKAADTIREYWSEQYLVCPQLSTYAFQKKFTQNKCFYSTISL</sequence>
<feature type="domain" description="Glucose-methanol-choline oxidoreductase C-terminal" evidence="1">
    <location>
        <begin position="39"/>
        <end position="86"/>
    </location>
</feature>
<proteinExistence type="predicted"/>
<gene>
    <name evidence="2" type="ORF">AFUS01_LOCUS38351</name>
</gene>
<dbReference type="EMBL" id="CAJVCH010547455">
    <property type="protein sequence ID" value="CAG7828423.1"/>
    <property type="molecule type" value="Genomic_DNA"/>
</dbReference>
<dbReference type="GO" id="GO:0050660">
    <property type="term" value="F:flavin adenine dinucleotide binding"/>
    <property type="evidence" value="ECO:0007669"/>
    <property type="project" value="InterPro"/>
</dbReference>
<keyword evidence="3" id="KW-1185">Reference proteome</keyword>
<dbReference type="PANTHER" id="PTHR11552:SF227">
    <property type="entry name" value="GLUCOSE DEHYDROGENASE [FAD, QUINONE]-LIKE PROTEIN"/>
    <property type="match status" value="1"/>
</dbReference>
<evidence type="ECO:0000313" key="2">
    <source>
        <dbReference type="EMBL" id="CAG7828423.1"/>
    </source>
</evidence>
<evidence type="ECO:0000259" key="1">
    <source>
        <dbReference type="Pfam" id="PF05199"/>
    </source>
</evidence>
<evidence type="ECO:0000313" key="3">
    <source>
        <dbReference type="Proteomes" id="UP000708208"/>
    </source>
</evidence>
<protein>
    <recommendedName>
        <fullName evidence="1">Glucose-methanol-choline oxidoreductase C-terminal domain-containing protein</fullName>
    </recommendedName>
</protein>
<name>A0A8J2LAC7_9HEXA</name>
<dbReference type="GO" id="GO:0016614">
    <property type="term" value="F:oxidoreductase activity, acting on CH-OH group of donors"/>
    <property type="evidence" value="ECO:0007669"/>
    <property type="project" value="InterPro"/>
</dbReference>
<comment type="caution">
    <text evidence="2">The sequence shown here is derived from an EMBL/GenBank/DDBJ whole genome shotgun (WGS) entry which is preliminary data.</text>
</comment>
<organism evidence="2 3">
    <name type="scientific">Allacma fusca</name>
    <dbReference type="NCBI Taxonomy" id="39272"/>
    <lineage>
        <taxon>Eukaryota</taxon>
        <taxon>Metazoa</taxon>
        <taxon>Ecdysozoa</taxon>
        <taxon>Arthropoda</taxon>
        <taxon>Hexapoda</taxon>
        <taxon>Collembola</taxon>
        <taxon>Symphypleona</taxon>
        <taxon>Sminthuridae</taxon>
        <taxon>Allacma</taxon>
    </lineage>
</organism>
<dbReference type="OrthoDB" id="269227at2759"/>